<protein>
    <submittedName>
        <fullName evidence="2">Uncharacterized protein</fullName>
    </submittedName>
</protein>
<name>A0ABU8F586_9BACI</name>
<feature type="transmembrane region" description="Helical" evidence="1">
    <location>
        <begin position="7"/>
        <end position="25"/>
    </location>
</feature>
<keyword evidence="3" id="KW-1185">Reference proteome</keyword>
<evidence type="ECO:0000313" key="2">
    <source>
        <dbReference type="EMBL" id="MEI4770173.1"/>
    </source>
</evidence>
<organism evidence="2 3">
    <name type="scientific">Psychrobacillus mangrovi</name>
    <dbReference type="NCBI Taxonomy" id="3117745"/>
    <lineage>
        <taxon>Bacteria</taxon>
        <taxon>Bacillati</taxon>
        <taxon>Bacillota</taxon>
        <taxon>Bacilli</taxon>
        <taxon>Bacillales</taxon>
        <taxon>Bacillaceae</taxon>
        <taxon>Psychrobacillus</taxon>
    </lineage>
</organism>
<gene>
    <name evidence="2" type="ORF">WAX74_11055</name>
</gene>
<dbReference type="Proteomes" id="UP001364890">
    <property type="component" value="Unassembled WGS sequence"/>
</dbReference>
<feature type="transmembrane region" description="Helical" evidence="1">
    <location>
        <begin position="31"/>
        <end position="53"/>
    </location>
</feature>
<evidence type="ECO:0000313" key="3">
    <source>
        <dbReference type="Proteomes" id="UP001364890"/>
    </source>
</evidence>
<dbReference type="RefSeq" id="WP_336497733.1">
    <property type="nucleotide sequence ID" value="NZ_JBAWSY010000007.1"/>
</dbReference>
<reference evidence="2 3" key="1">
    <citation type="submission" date="2024-01" db="EMBL/GenBank/DDBJ databases">
        <title>Seven novel Bacillus-like species.</title>
        <authorList>
            <person name="Liu G."/>
        </authorList>
    </citation>
    <scope>NUCLEOTIDE SEQUENCE [LARGE SCALE GENOMIC DNA]</scope>
    <source>
        <strain evidence="2 3">FJAT-51614</strain>
    </source>
</reference>
<sequence length="70" mass="7900">MRKVSVIIGATSSLVLFFYIMYFLMTKDTMTTVSFLPVIIGMGGFVSFIGGLIELKRISLEEKSGRTNRW</sequence>
<comment type="caution">
    <text evidence="2">The sequence shown here is derived from an EMBL/GenBank/DDBJ whole genome shotgun (WGS) entry which is preliminary data.</text>
</comment>
<evidence type="ECO:0000256" key="1">
    <source>
        <dbReference type="SAM" id="Phobius"/>
    </source>
</evidence>
<keyword evidence="1" id="KW-0472">Membrane</keyword>
<proteinExistence type="predicted"/>
<keyword evidence="1" id="KW-1133">Transmembrane helix</keyword>
<keyword evidence="1" id="KW-0812">Transmembrane</keyword>
<dbReference type="EMBL" id="JBAWSY010000007">
    <property type="protein sequence ID" value="MEI4770173.1"/>
    <property type="molecule type" value="Genomic_DNA"/>
</dbReference>
<accession>A0ABU8F586</accession>